<comment type="similarity">
    <text evidence="2 5">Belongs to the flagella basal body rod proteins family.</text>
</comment>
<dbReference type="Pfam" id="PF06429">
    <property type="entry name" value="Flg_bbr_C"/>
    <property type="match status" value="1"/>
</dbReference>
<dbReference type="Pfam" id="PF00460">
    <property type="entry name" value="Flg_bb_rod"/>
    <property type="match status" value="1"/>
</dbReference>
<feature type="domain" description="Flagellar hook protein FlgE/F/G-like D1" evidence="9">
    <location>
        <begin position="97"/>
        <end position="145"/>
    </location>
</feature>
<evidence type="ECO:0000256" key="3">
    <source>
        <dbReference type="ARBA" id="ARBA00019015"/>
    </source>
</evidence>
<dbReference type="GO" id="GO:0071978">
    <property type="term" value="P:bacterial-type flagellum-dependent swarming motility"/>
    <property type="evidence" value="ECO:0007669"/>
    <property type="project" value="TreeGrafter"/>
</dbReference>
<evidence type="ECO:0000256" key="2">
    <source>
        <dbReference type="ARBA" id="ARBA00009677"/>
    </source>
</evidence>
<evidence type="ECO:0000259" key="6">
    <source>
        <dbReference type="Pfam" id="PF00460"/>
    </source>
</evidence>
<dbReference type="PANTHER" id="PTHR30435:SF1">
    <property type="entry name" value="FLAGELLAR HOOK PROTEIN FLGE"/>
    <property type="match status" value="1"/>
</dbReference>
<evidence type="ECO:0000259" key="8">
    <source>
        <dbReference type="Pfam" id="PF07559"/>
    </source>
</evidence>
<dbReference type="InterPro" id="IPR011491">
    <property type="entry name" value="FlgE_D2"/>
</dbReference>
<dbReference type="SUPFAM" id="SSF117143">
    <property type="entry name" value="Flagellar hook protein flgE"/>
    <property type="match status" value="1"/>
</dbReference>
<feature type="domain" description="Flagellar basal body rod protein N-terminal" evidence="6">
    <location>
        <begin position="8"/>
        <end position="35"/>
    </location>
</feature>
<gene>
    <name evidence="10" type="ORF">GND95_01010</name>
</gene>
<keyword evidence="10" id="KW-0282">Flagellum</keyword>
<evidence type="ECO:0000313" key="11">
    <source>
        <dbReference type="Proteomes" id="UP000483018"/>
    </source>
</evidence>
<dbReference type="EMBL" id="WSLF01000001">
    <property type="protein sequence ID" value="KAE9637042.1"/>
    <property type="molecule type" value="Genomic_DNA"/>
</dbReference>
<sequence>MMRSMFSGVSGLRVHQTKMDVIGNNIANVNTTAFKSSRVTFNEIFSQTLQGASGASAQTGRGGRNPMQVGLGVNVASVDTLMTTGASQRTDNPFDLMIDGDGFFVVGDESGTYFTRAGALRKDDDGNLVIPNGMKVKGWPATSDGTAIQRGNVVDLKLDKPENLSAAPEATTHLRLEGNISTANRNEPISVELQFYDSLGNLYSGNFEIAYNSTSAKWELQIPEDLEIVDTNGQKYTLKGPTGGSTIEIAFDSKGNFDAANSTGQGIFTIANAGGNAFDLSSTTDLVSGTPIKSTIGPLTVNVTGLTQYNQKTDIDPLMGDSNGLGAGRAAGKLNGYSIGSDGIIIGQYSNGQQKILGQVVVATFRNPAGLEKVGDNLFAATANSGEFDGIGEEPVLLGGVLEMSNVDLSKEFTEMITTQRGFQANSRIITASDEMLQELVNLKR</sequence>
<dbReference type="InterPro" id="IPR020013">
    <property type="entry name" value="Flagellar_FlgE/F/G"/>
</dbReference>
<dbReference type="GO" id="GO:0009424">
    <property type="term" value="C:bacterial-type flagellum hook"/>
    <property type="evidence" value="ECO:0007669"/>
    <property type="project" value="TreeGrafter"/>
</dbReference>
<dbReference type="InterPro" id="IPR010930">
    <property type="entry name" value="Flg_bb/hook_C_dom"/>
</dbReference>
<dbReference type="InterPro" id="IPR037925">
    <property type="entry name" value="FlgE/F/G-like"/>
</dbReference>
<dbReference type="RefSeq" id="WP_158738959.1">
    <property type="nucleotide sequence ID" value="NZ_WSLF01000001.1"/>
</dbReference>
<name>A0A7C8LJJ6_9FIRM</name>
<dbReference type="AlphaFoldDB" id="A0A7C8LJJ6"/>
<dbReference type="PANTHER" id="PTHR30435">
    <property type="entry name" value="FLAGELLAR PROTEIN"/>
    <property type="match status" value="1"/>
</dbReference>
<comment type="subcellular location">
    <subcellularLocation>
        <location evidence="1 5">Bacterial flagellum basal body</location>
    </subcellularLocation>
</comment>
<keyword evidence="11" id="KW-1185">Reference proteome</keyword>
<comment type="caution">
    <text evidence="10">The sequence shown here is derived from an EMBL/GenBank/DDBJ whole genome shotgun (WGS) entry which is preliminary data.</text>
</comment>
<dbReference type="InterPro" id="IPR001444">
    <property type="entry name" value="Flag_bb_rod_N"/>
</dbReference>
<comment type="function">
    <text evidence="5">A flexible structure which links the flagellar filament to the drive apparatus in the basal body.</text>
</comment>
<dbReference type="Pfam" id="PF22692">
    <property type="entry name" value="LlgE_F_G_D1"/>
    <property type="match status" value="1"/>
</dbReference>
<feature type="domain" description="Flagellar basal-body/hook protein C-terminal" evidence="7">
    <location>
        <begin position="400"/>
        <end position="443"/>
    </location>
</feature>
<dbReference type="InterPro" id="IPR053967">
    <property type="entry name" value="LlgE_F_G-like_D1"/>
</dbReference>
<dbReference type="OrthoDB" id="9804559at2"/>
<accession>A0A7C8LJJ6</accession>
<evidence type="ECO:0000259" key="9">
    <source>
        <dbReference type="Pfam" id="PF22692"/>
    </source>
</evidence>
<reference evidence="10 11" key="1">
    <citation type="submission" date="2019-12" db="EMBL/GenBank/DDBJ databases">
        <title>Defluviitalea raffinosedens, isolated from a biogas fermenter, genome sequencing and characterization.</title>
        <authorList>
            <person name="Rettenmaier R."/>
            <person name="Schneider M."/>
            <person name="Neuhaus K."/>
            <person name="Liebl W."/>
            <person name="Zverlov V."/>
        </authorList>
    </citation>
    <scope>NUCLEOTIDE SEQUENCE [LARGE SCALE GENOMIC DNA]</scope>
    <source>
        <strain evidence="10 11">249c-K6</strain>
    </source>
</reference>
<protein>
    <recommendedName>
        <fullName evidence="3 5">Flagellar hook protein FlgE</fullName>
    </recommendedName>
</protein>
<dbReference type="NCBIfam" id="TIGR03506">
    <property type="entry name" value="FlgEFG_subfam"/>
    <property type="match status" value="1"/>
</dbReference>
<feature type="domain" description="Flagellar hook protein FlgE D2" evidence="8">
    <location>
        <begin position="190"/>
        <end position="315"/>
    </location>
</feature>
<evidence type="ECO:0000259" key="7">
    <source>
        <dbReference type="Pfam" id="PF06429"/>
    </source>
</evidence>
<evidence type="ECO:0000256" key="1">
    <source>
        <dbReference type="ARBA" id="ARBA00004117"/>
    </source>
</evidence>
<keyword evidence="10" id="KW-0969">Cilium</keyword>
<evidence type="ECO:0000256" key="4">
    <source>
        <dbReference type="ARBA" id="ARBA00023143"/>
    </source>
</evidence>
<evidence type="ECO:0000313" key="10">
    <source>
        <dbReference type="EMBL" id="KAE9637042.1"/>
    </source>
</evidence>
<dbReference type="Proteomes" id="UP000483018">
    <property type="component" value="Unassembled WGS sequence"/>
</dbReference>
<dbReference type="GO" id="GO:0009425">
    <property type="term" value="C:bacterial-type flagellum basal body"/>
    <property type="evidence" value="ECO:0007669"/>
    <property type="project" value="UniProtKB-SubCell"/>
</dbReference>
<keyword evidence="10" id="KW-0966">Cell projection</keyword>
<dbReference type="Pfam" id="PF07559">
    <property type="entry name" value="FlgE_D2"/>
    <property type="match status" value="1"/>
</dbReference>
<proteinExistence type="inferred from homology"/>
<evidence type="ECO:0000256" key="5">
    <source>
        <dbReference type="RuleBase" id="RU362116"/>
    </source>
</evidence>
<keyword evidence="4 5" id="KW-0975">Bacterial flagellum</keyword>
<dbReference type="GO" id="GO:0005829">
    <property type="term" value="C:cytosol"/>
    <property type="evidence" value="ECO:0007669"/>
    <property type="project" value="TreeGrafter"/>
</dbReference>
<organism evidence="10 11">
    <name type="scientific">Defluviitalea raffinosedens</name>
    <dbReference type="NCBI Taxonomy" id="1450156"/>
    <lineage>
        <taxon>Bacteria</taxon>
        <taxon>Bacillati</taxon>
        <taxon>Bacillota</taxon>
        <taxon>Clostridia</taxon>
        <taxon>Lachnospirales</taxon>
        <taxon>Defluviitaleaceae</taxon>
        <taxon>Defluviitalea</taxon>
    </lineage>
</organism>